<evidence type="ECO:0000256" key="4">
    <source>
        <dbReference type="ARBA" id="ARBA00022737"/>
    </source>
</evidence>
<keyword evidence="3" id="KW-0690">Ribosome biogenesis</keyword>
<keyword evidence="10" id="KW-1185">Reference proteome</keyword>
<feature type="compositionally biased region" description="Basic residues" evidence="8">
    <location>
        <begin position="113"/>
        <end position="122"/>
    </location>
</feature>
<dbReference type="NCBIfam" id="TIGR00231">
    <property type="entry name" value="small_GTP"/>
    <property type="match status" value="1"/>
</dbReference>
<dbReference type="GO" id="GO:0042254">
    <property type="term" value="P:ribosome biogenesis"/>
    <property type="evidence" value="ECO:0007669"/>
    <property type="project" value="UniProtKB-KW"/>
</dbReference>
<dbReference type="GO" id="GO:0005525">
    <property type="term" value="F:GTP binding"/>
    <property type="evidence" value="ECO:0007669"/>
    <property type="project" value="UniProtKB-KW"/>
</dbReference>
<dbReference type="PANTHER" id="PTHR43834:SF2">
    <property type="entry name" value="GTPASE DER"/>
    <property type="match status" value="1"/>
</dbReference>
<dbReference type="Gene3D" id="3.30.300.20">
    <property type="match status" value="1"/>
</dbReference>
<dbReference type="CDD" id="cd01895">
    <property type="entry name" value="EngA2"/>
    <property type="match status" value="1"/>
</dbReference>
<keyword evidence="6" id="KW-0342">GTP-binding</keyword>
<evidence type="ECO:0000256" key="6">
    <source>
        <dbReference type="ARBA" id="ARBA00023134"/>
    </source>
</evidence>
<dbReference type="FunFam" id="3.40.50.300:FF:000040">
    <property type="entry name" value="GTPase Der"/>
    <property type="match status" value="1"/>
</dbReference>
<dbReference type="Pfam" id="PF01926">
    <property type="entry name" value="MMR_HSR1"/>
    <property type="match status" value="2"/>
</dbReference>
<evidence type="ECO:0000256" key="7">
    <source>
        <dbReference type="ARBA" id="ARBA00032345"/>
    </source>
</evidence>
<dbReference type="InterPro" id="IPR006073">
    <property type="entry name" value="GTP-bd"/>
</dbReference>
<evidence type="ECO:0000313" key="11">
    <source>
        <dbReference type="RefSeq" id="XP_022634136.1"/>
    </source>
</evidence>
<dbReference type="InterPro" id="IPR015946">
    <property type="entry name" value="KH_dom-like_a/b"/>
</dbReference>
<dbReference type="PANTHER" id="PTHR43834">
    <property type="entry name" value="GTPASE DER"/>
    <property type="match status" value="1"/>
</dbReference>
<evidence type="ECO:0000259" key="9">
    <source>
        <dbReference type="PROSITE" id="PS51712"/>
    </source>
</evidence>
<name>A0A3Q0ESR2_VIGRR</name>
<sequence>MARTLTLPPISYTLAKTLKPISPFPKSLPFFSSSLSRPKLTRRSLSRSVLRSTVGKFSGSVDDEEELEELDELDVIALEQEAKDAAQAYSNSLSQVLSIEDEEKNDRKETAQSRRRSTRRTKSVSIPDNLLQRVAIVGRPNVGKSALFNRLVGGNRAIVVDEPGVTRDRLYGRSYWGEHEFMVVDTGGVITVSKSQATVMEELAITTTIGMDGIPLAVREAAVARMPSMIERQATAAVEESSVIIFLVDGQAGLTAADEEIADWLRKNYSDKYVILAVNKCESPRKRIMQASEFWSLGFEPLPISAISGTGTGELLDLVCSGLQKVEESNILDEEEDYVPAISIVGRPNVGKSSILNALVGEDRTIVSPISGTTRDAIDTEFTGPDGQKFQLIDTAGIRKRAAIVSAGSTTEALSVNRAFRAIRRSDVVALVIEAMACITEQDYKIAERIEKEGKGCVIVVNKWDTIPNKKQQTALHYEEDVREKLRSLDWAPIVYSTAIAGHSVDKIIVAASEVEKERSRRLGTSILNQVVLEAVAFKPPPRTRGGKRGRVYYCTQAAIRPPTFVFFVNDAKLFPETYRRYMERQLRADAGFSGTPIRLLWRSRRKMGKDEGKAVTRTQKNLTSDDPKLVPTAS</sequence>
<dbReference type="OrthoDB" id="8954335at2759"/>
<dbReference type="RefSeq" id="XP_022634136.1">
    <property type="nucleotide sequence ID" value="XM_022778415.1"/>
</dbReference>
<accession>A0A3Q0ESR2</accession>
<dbReference type="InterPro" id="IPR016484">
    <property type="entry name" value="GTPase_Der"/>
</dbReference>
<dbReference type="PRINTS" id="PR00326">
    <property type="entry name" value="GTP1OBG"/>
</dbReference>
<feature type="domain" description="EngA-type G" evidence="9">
    <location>
        <begin position="340"/>
        <end position="520"/>
    </location>
</feature>
<dbReference type="GeneID" id="106756416"/>
<evidence type="ECO:0000256" key="5">
    <source>
        <dbReference type="ARBA" id="ARBA00022741"/>
    </source>
</evidence>
<feature type="domain" description="EngA-type G" evidence="9">
    <location>
        <begin position="132"/>
        <end position="327"/>
    </location>
</feature>
<dbReference type="PROSITE" id="PS51712">
    <property type="entry name" value="G_ENGA"/>
    <property type="match status" value="2"/>
</dbReference>
<dbReference type="Pfam" id="PF14714">
    <property type="entry name" value="KH_dom-like"/>
    <property type="match status" value="1"/>
</dbReference>
<dbReference type="Gene3D" id="3.40.50.300">
    <property type="entry name" value="P-loop containing nucleotide triphosphate hydrolases"/>
    <property type="match status" value="2"/>
</dbReference>
<dbReference type="InterPro" id="IPR032859">
    <property type="entry name" value="KH_dom-like"/>
</dbReference>
<dbReference type="HAMAP" id="MF_00195">
    <property type="entry name" value="GTPase_Der"/>
    <property type="match status" value="1"/>
</dbReference>
<keyword evidence="4" id="KW-0677">Repeat</keyword>
<dbReference type="FunFam" id="3.30.300.20:FF:000004">
    <property type="entry name" value="GTPase Der"/>
    <property type="match status" value="1"/>
</dbReference>
<dbReference type="FunFam" id="3.40.50.300:FF:001185">
    <property type="entry name" value="GTPase Der"/>
    <property type="match status" value="1"/>
</dbReference>
<evidence type="ECO:0000256" key="1">
    <source>
        <dbReference type="ARBA" id="ARBA00008279"/>
    </source>
</evidence>
<dbReference type="GO" id="GO:0009507">
    <property type="term" value="C:chloroplast"/>
    <property type="evidence" value="ECO:0007669"/>
    <property type="project" value="TreeGrafter"/>
</dbReference>
<reference evidence="10" key="1">
    <citation type="journal article" date="2014" name="Nat. Commun.">
        <title>Genome sequence of mungbean and insights into evolution within Vigna species.</title>
        <authorList>
            <person name="Kang Y.J."/>
            <person name="Kim S.K."/>
            <person name="Kim M.Y."/>
            <person name="Lestari P."/>
            <person name="Kim K.H."/>
            <person name="Ha B.K."/>
            <person name="Jun T.H."/>
            <person name="Hwang W.J."/>
            <person name="Lee T."/>
            <person name="Lee J."/>
            <person name="Shim S."/>
            <person name="Yoon M.Y."/>
            <person name="Jang Y.E."/>
            <person name="Han K.S."/>
            <person name="Taeprayoon P."/>
            <person name="Yoon N."/>
            <person name="Somta P."/>
            <person name="Tanya P."/>
            <person name="Kim K.S."/>
            <person name="Gwag J.G."/>
            <person name="Moon J.K."/>
            <person name="Lee Y.H."/>
            <person name="Park B.S."/>
            <person name="Bombarely A."/>
            <person name="Doyle J.J."/>
            <person name="Jackson S.A."/>
            <person name="Schafleitner R."/>
            <person name="Srinives P."/>
            <person name="Varshney R.K."/>
            <person name="Lee S.H."/>
        </authorList>
    </citation>
    <scope>NUCLEOTIDE SEQUENCE [LARGE SCALE GENOMIC DNA]</scope>
    <source>
        <strain evidence="10">cv. VC1973A</strain>
    </source>
</reference>
<evidence type="ECO:0000256" key="3">
    <source>
        <dbReference type="ARBA" id="ARBA00022517"/>
    </source>
</evidence>
<dbReference type="STRING" id="3916.A0A3Q0ESR2"/>
<dbReference type="AlphaFoldDB" id="A0A3Q0ESR2"/>
<evidence type="ECO:0000256" key="2">
    <source>
        <dbReference type="ARBA" id="ARBA00020953"/>
    </source>
</evidence>
<gene>
    <name evidence="11" type="primary">LOC106756416</name>
</gene>
<reference evidence="11" key="2">
    <citation type="submission" date="2025-08" db="UniProtKB">
        <authorList>
            <consortium name="RefSeq"/>
        </authorList>
    </citation>
    <scope>IDENTIFICATION</scope>
    <source>
        <tissue evidence="11">Leaf</tissue>
    </source>
</reference>
<dbReference type="InterPro" id="IPR031166">
    <property type="entry name" value="G_ENGA"/>
</dbReference>
<evidence type="ECO:0000256" key="8">
    <source>
        <dbReference type="SAM" id="MobiDB-lite"/>
    </source>
</evidence>
<dbReference type="SUPFAM" id="SSF52540">
    <property type="entry name" value="P-loop containing nucleoside triphosphate hydrolases"/>
    <property type="match status" value="2"/>
</dbReference>
<evidence type="ECO:0000313" key="10">
    <source>
        <dbReference type="Proteomes" id="UP000087766"/>
    </source>
</evidence>
<dbReference type="Proteomes" id="UP000087766">
    <property type="component" value="Chromosome 2"/>
</dbReference>
<feature type="region of interest" description="Disordered" evidence="8">
    <location>
        <begin position="609"/>
        <end position="635"/>
    </location>
</feature>
<dbReference type="InterPro" id="IPR005225">
    <property type="entry name" value="Small_GTP-bd"/>
</dbReference>
<comment type="similarity">
    <text evidence="1">Belongs to the TRAFAC class TrmE-Era-EngA-EngB-Septin-like GTPase superfamily. EngA (Der) GTPase family.</text>
</comment>
<dbReference type="NCBIfam" id="TIGR03594">
    <property type="entry name" value="GTPase_EngA"/>
    <property type="match status" value="1"/>
</dbReference>
<organism evidence="10 11">
    <name type="scientific">Vigna radiata var. radiata</name>
    <name type="common">Mung bean</name>
    <name type="synonym">Phaseolus aureus</name>
    <dbReference type="NCBI Taxonomy" id="3916"/>
    <lineage>
        <taxon>Eukaryota</taxon>
        <taxon>Viridiplantae</taxon>
        <taxon>Streptophyta</taxon>
        <taxon>Embryophyta</taxon>
        <taxon>Tracheophyta</taxon>
        <taxon>Spermatophyta</taxon>
        <taxon>Magnoliopsida</taxon>
        <taxon>eudicotyledons</taxon>
        <taxon>Gunneridae</taxon>
        <taxon>Pentapetalae</taxon>
        <taxon>rosids</taxon>
        <taxon>fabids</taxon>
        <taxon>Fabales</taxon>
        <taxon>Fabaceae</taxon>
        <taxon>Papilionoideae</taxon>
        <taxon>50 kb inversion clade</taxon>
        <taxon>NPAAA clade</taxon>
        <taxon>indigoferoid/millettioid clade</taxon>
        <taxon>Phaseoleae</taxon>
        <taxon>Vigna</taxon>
    </lineage>
</organism>
<feature type="region of interest" description="Disordered" evidence="8">
    <location>
        <begin position="100"/>
        <end position="123"/>
    </location>
</feature>
<dbReference type="CDD" id="cd01894">
    <property type="entry name" value="EngA1"/>
    <property type="match status" value="1"/>
</dbReference>
<protein>
    <recommendedName>
        <fullName evidence="2">GTPase Der</fullName>
    </recommendedName>
    <alternativeName>
        <fullName evidence="7">GTP-binding protein EngA</fullName>
    </alternativeName>
</protein>
<proteinExistence type="inferred from homology"/>
<dbReference type="InterPro" id="IPR027417">
    <property type="entry name" value="P-loop_NTPase"/>
</dbReference>
<keyword evidence="5" id="KW-0547">Nucleotide-binding</keyword>